<evidence type="ECO:0000313" key="4">
    <source>
        <dbReference type="Proteomes" id="UP000051311"/>
    </source>
</evidence>
<dbReference type="AlphaFoldDB" id="A0A0R1NLU6"/>
<dbReference type="OrthoDB" id="243547at2"/>
<dbReference type="GO" id="GO:0016740">
    <property type="term" value="F:transferase activity"/>
    <property type="evidence" value="ECO:0007669"/>
    <property type="project" value="UniProtKB-KW"/>
</dbReference>
<feature type="transmembrane region" description="Helical" evidence="1">
    <location>
        <begin position="307"/>
        <end position="324"/>
    </location>
</feature>
<feature type="transmembrane region" description="Helical" evidence="1">
    <location>
        <begin position="274"/>
        <end position="295"/>
    </location>
</feature>
<feature type="transmembrane region" description="Helical" evidence="1">
    <location>
        <begin position="520"/>
        <end position="536"/>
    </location>
</feature>
<feature type="transmembrane region" description="Helical" evidence="1">
    <location>
        <begin position="246"/>
        <end position="262"/>
    </location>
</feature>
<dbReference type="eggNOG" id="COG1368">
    <property type="taxonomic scope" value="Bacteria"/>
</dbReference>
<feature type="transmembrane region" description="Helical" evidence="1">
    <location>
        <begin position="12"/>
        <end position="32"/>
    </location>
</feature>
<keyword evidence="3" id="KW-0808">Transferase</keyword>
<evidence type="ECO:0000256" key="1">
    <source>
        <dbReference type="SAM" id="Phobius"/>
    </source>
</evidence>
<gene>
    <name evidence="3" type="ORF">FC37_GL001459</name>
</gene>
<dbReference type="Pfam" id="PF00884">
    <property type="entry name" value="Sulfatase"/>
    <property type="match status" value="1"/>
</dbReference>
<dbReference type="Gene3D" id="3.40.720.10">
    <property type="entry name" value="Alkaline Phosphatase, subunit A"/>
    <property type="match status" value="1"/>
</dbReference>
<dbReference type="InterPro" id="IPR017850">
    <property type="entry name" value="Alkaline_phosphatase_core_sf"/>
</dbReference>
<feature type="transmembrane region" description="Helical" evidence="1">
    <location>
        <begin position="199"/>
        <end position="226"/>
    </location>
</feature>
<reference evidence="3 4" key="1">
    <citation type="journal article" date="2015" name="Genome Announc.">
        <title>Expanding the biotechnology potential of lactobacilli through comparative genomics of 213 strains and associated genera.</title>
        <authorList>
            <person name="Sun Z."/>
            <person name="Harris H.M."/>
            <person name="McCann A."/>
            <person name="Guo C."/>
            <person name="Argimon S."/>
            <person name="Zhang W."/>
            <person name="Yang X."/>
            <person name="Jeffery I.B."/>
            <person name="Cooney J.C."/>
            <person name="Kagawa T.F."/>
            <person name="Liu W."/>
            <person name="Song Y."/>
            <person name="Salvetti E."/>
            <person name="Wrobel A."/>
            <person name="Rasinkangas P."/>
            <person name="Parkhill J."/>
            <person name="Rea M.C."/>
            <person name="O'Sullivan O."/>
            <person name="Ritari J."/>
            <person name="Douillard F.P."/>
            <person name="Paul Ross R."/>
            <person name="Yang R."/>
            <person name="Briner A.E."/>
            <person name="Felis G.E."/>
            <person name="de Vos W.M."/>
            <person name="Barrangou R."/>
            <person name="Klaenhammer T.R."/>
            <person name="Caufield P.W."/>
            <person name="Cui Y."/>
            <person name="Zhang H."/>
            <person name="O'Toole P.W."/>
        </authorList>
    </citation>
    <scope>NUCLEOTIDE SEQUENCE [LARGE SCALE GENOMIC DNA]</scope>
    <source>
        <strain evidence="3 4">DSM 10532</strain>
    </source>
</reference>
<dbReference type="RefSeq" id="WP_025005702.1">
    <property type="nucleotide sequence ID" value="NZ_AZEL01000047.1"/>
</dbReference>
<feature type="transmembrane region" description="Helical" evidence="1">
    <location>
        <begin position="44"/>
        <end position="67"/>
    </location>
</feature>
<feature type="transmembrane region" description="Helical" evidence="1">
    <location>
        <begin position="110"/>
        <end position="138"/>
    </location>
</feature>
<keyword evidence="1" id="KW-0812">Transmembrane</keyword>
<feature type="transmembrane region" description="Helical" evidence="1">
    <location>
        <begin position="175"/>
        <end position="192"/>
    </location>
</feature>
<dbReference type="EMBL" id="AZEL01000047">
    <property type="protein sequence ID" value="KRL21373.1"/>
    <property type="molecule type" value="Genomic_DNA"/>
</dbReference>
<feature type="transmembrane region" description="Helical" evidence="1">
    <location>
        <begin position="150"/>
        <end position="169"/>
    </location>
</feature>
<feature type="transmembrane region" description="Helical" evidence="1">
    <location>
        <begin position="79"/>
        <end position="98"/>
    </location>
</feature>
<comment type="caution">
    <text evidence="3">The sequence shown here is derived from an EMBL/GenBank/DDBJ whole genome shotgun (WGS) entry which is preliminary data.</text>
</comment>
<feature type="transmembrane region" description="Helical" evidence="1">
    <location>
        <begin position="405"/>
        <end position="428"/>
    </location>
</feature>
<dbReference type="Proteomes" id="UP000051311">
    <property type="component" value="Unassembled WGS sequence"/>
</dbReference>
<accession>A0A0R1NLU6</accession>
<dbReference type="PATRIC" id="fig|1423748.3.peg.1520"/>
<dbReference type="SUPFAM" id="SSF53649">
    <property type="entry name" value="Alkaline phosphatase-like"/>
    <property type="match status" value="1"/>
</dbReference>
<organism evidence="3 4">
    <name type="scientific">Lactobacillus gallinarum DSM 10532 = JCM 2011</name>
    <dbReference type="NCBI Taxonomy" id="1423748"/>
    <lineage>
        <taxon>Bacteria</taxon>
        <taxon>Bacillati</taxon>
        <taxon>Bacillota</taxon>
        <taxon>Bacilli</taxon>
        <taxon>Lactobacillales</taxon>
        <taxon>Lactobacillaceae</taxon>
        <taxon>Lactobacillus</taxon>
    </lineage>
</organism>
<name>A0A0R1NLU6_9LACO</name>
<evidence type="ECO:0000313" key="3">
    <source>
        <dbReference type="EMBL" id="KRL21373.1"/>
    </source>
</evidence>
<evidence type="ECO:0000259" key="2">
    <source>
        <dbReference type="Pfam" id="PF00884"/>
    </source>
</evidence>
<dbReference type="CDD" id="cd16015">
    <property type="entry name" value="LTA_synthase"/>
    <property type="match status" value="1"/>
</dbReference>
<feature type="transmembrane region" description="Helical" evidence="1">
    <location>
        <begin position="435"/>
        <end position="452"/>
    </location>
</feature>
<feature type="domain" description="Sulfatase N-terminal" evidence="2">
    <location>
        <begin position="617"/>
        <end position="915"/>
    </location>
</feature>
<keyword evidence="1" id="KW-0472">Membrane</keyword>
<dbReference type="STRING" id="1423748.FC37_GL001459"/>
<keyword evidence="1" id="KW-1133">Transmembrane helix</keyword>
<dbReference type="InterPro" id="IPR000917">
    <property type="entry name" value="Sulfatase_N"/>
</dbReference>
<feature type="transmembrane region" description="Helical" evidence="1">
    <location>
        <begin position="367"/>
        <end position="385"/>
    </location>
</feature>
<sequence>MSEINKKKSLNVGQIVCMILAAFLMLVQMFSWGNTFGRLPLSTLMRFIPGMLGSATLALVPMVFGAVYSKKKIRPTEAFRFWIIAVVTLILLYLANFIKRPGSFVMWKLWGVFFPVLTSTSVLLAGLIFSILAQPYLYELQRRITTKQNVLLLSALTLVGFATSAGTMYFNYSIYGVYLVLYFAWGMFLANVKIPKKVFGWSIAAGVFSFFVMFIGVPGFNGVYWYQRLSGRSGVYSWTPKFLSNPTSPFLFLMVLAVFLIFRKVIVSYSAKDMRFFIPIIIFMDAPIIGGFVRSFRFTNSAGFNKFLMIVIMMIAALALNYLYSRFLFRIKPIKKTVEFFNSHDNLAEVVEYGWKNFTAWVVENRVRLLTWGWFYILSFVSFLIESDNLRIQITTATDINAVIFLLGTRFFAIILTAIFLDAMFAIFYFITTRYWTSTILVSVITIGWAIANKIKLNLRGEPIYPTELDEIVNWKTLLPMVGQQKVIMIAVALVIVIALTVFLEIKFPIKKKGSWKRRGIWALLSLLLFMTPARFNHDGGIIYHINRGFDNKQSFRNPERDIQINGPLLNFLNYFDLQIMNKPSNYSKATINHLNEKYGKIADEINKTRKNTLKDQTIVYNLSESFVDPYTFPTIKIDPKVPNPVKFIQSMKDRSTYGSMLSAGYGGGTANMEWETLTGFNMGMFKSTLTPYVQIVPNYDFYPTIGMDFNYKSAVHPFIGTYYSRVEDYKRFKFNKFVYLGSKYKIIDQKKLGKSTYNSDFTTYANGLRQINSMKGGQFINLISIQNHMPYNNWYPNNEYMGKVSGELFNTAAVREQMATYIKGTQYTDKAVKKFIGQIDKIKKPITIVFYGDHYPSILSQNYTAKYPVQMHATRYFIYSNKYAREHGAKEKLTHNTNYVNTSDFTAMMLEQTNSKVTPYQALLTEVHKKLPAITINFNGDKGFQLVDQKGHFVDPKKLTSEQQAILNDYEMVQYDMTAGQAYGLKAKGFYKLDN</sequence>
<feature type="transmembrane region" description="Helical" evidence="1">
    <location>
        <begin position="487"/>
        <end position="508"/>
    </location>
</feature>
<proteinExistence type="predicted"/>
<protein>
    <submittedName>
        <fullName evidence="3">Phosphoglycerol transferase alkaline phosphatase superfamily protein</fullName>
    </submittedName>
</protein>